<gene>
    <name evidence="1" type="ORF">S01H1_39633</name>
</gene>
<feature type="non-terminal residue" evidence="1">
    <location>
        <position position="1"/>
    </location>
</feature>
<sequence>VREVLSGLVKIEVKIEELRSALLKGGTPATTGELKKRLDDYLADITKGKDPSKVRIVLE</sequence>
<name>X0ULY8_9ZZZZ</name>
<evidence type="ECO:0000313" key="1">
    <source>
        <dbReference type="EMBL" id="GAG00312.1"/>
    </source>
</evidence>
<reference evidence="1" key="1">
    <citation type="journal article" date="2014" name="Front. Microbiol.">
        <title>High frequency of phylogenetically diverse reductive dehalogenase-homologous genes in deep subseafloor sedimentary metagenomes.</title>
        <authorList>
            <person name="Kawai M."/>
            <person name="Futagami T."/>
            <person name="Toyoda A."/>
            <person name="Takaki Y."/>
            <person name="Nishi S."/>
            <person name="Hori S."/>
            <person name="Arai W."/>
            <person name="Tsubouchi T."/>
            <person name="Morono Y."/>
            <person name="Uchiyama I."/>
            <person name="Ito T."/>
            <person name="Fujiyama A."/>
            <person name="Inagaki F."/>
            <person name="Takami H."/>
        </authorList>
    </citation>
    <scope>NUCLEOTIDE SEQUENCE</scope>
    <source>
        <strain evidence="1">Expedition CK06-06</strain>
    </source>
</reference>
<organism evidence="1">
    <name type="scientific">marine sediment metagenome</name>
    <dbReference type="NCBI Taxonomy" id="412755"/>
    <lineage>
        <taxon>unclassified sequences</taxon>
        <taxon>metagenomes</taxon>
        <taxon>ecological metagenomes</taxon>
    </lineage>
</organism>
<comment type="caution">
    <text evidence="1">The sequence shown here is derived from an EMBL/GenBank/DDBJ whole genome shotgun (WGS) entry which is preliminary data.</text>
</comment>
<accession>X0ULY8</accession>
<dbReference type="AlphaFoldDB" id="X0ULY8"/>
<proteinExistence type="predicted"/>
<dbReference type="EMBL" id="BARS01025035">
    <property type="protein sequence ID" value="GAG00312.1"/>
    <property type="molecule type" value="Genomic_DNA"/>
</dbReference>
<protein>
    <submittedName>
        <fullName evidence="1">Uncharacterized protein</fullName>
    </submittedName>
</protein>